<dbReference type="RefSeq" id="WP_344721961.1">
    <property type="nucleotide sequence ID" value="NZ_BAAAYG010000014.1"/>
</dbReference>
<keyword evidence="4" id="KW-1185">Reference proteome</keyword>
<proteinExistence type="predicted"/>
<feature type="region of interest" description="Disordered" evidence="1">
    <location>
        <begin position="135"/>
        <end position="167"/>
    </location>
</feature>
<reference evidence="4" key="1">
    <citation type="journal article" date="2019" name="Int. J. Syst. Evol. Microbiol.">
        <title>The Global Catalogue of Microorganisms (GCM) 10K type strain sequencing project: providing services to taxonomists for standard genome sequencing and annotation.</title>
        <authorList>
            <consortium name="The Broad Institute Genomics Platform"/>
            <consortium name="The Broad Institute Genome Sequencing Center for Infectious Disease"/>
            <person name="Wu L."/>
            <person name="Ma J."/>
        </authorList>
    </citation>
    <scope>NUCLEOTIDE SEQUENCE [LARGE SCALE GENOMIC DNA]</scope>
    <source>
        <strain evidence="4">JCM 11483</strain>
    </source>
</reference>
<organism evidence="3 4">
    <name type="scientific">Nesterenkonia halobia</name>
    <dbReference type="NCBI Taxonomy" id="37922"/>
    <lineage>
        <taxon>Bacteria</taxon>
        <taxon>Bacillati</taxon>
        <taxon>Actinomycetota</taxon>
        <taxon>Actinomycetes</taxon>
        <taxon>Micrococcales</taxon>
        <taxon>Micrococcaceae</taxon>
        <taxon>Nesterenkonia</taxon>
    </lineage>
</organism>
<dbReference type="InterPro" id="IPR036104">
    <property type="entry name" value="BFN_sf"/>
</dbReference>
<dbReference type="Pfam" id="PF02577">
    <property type="entry name" value="BFN_dom"/>
    <property type="match status" value="1"/>
</dbReference>
<gene>
    <name evidence="3" type="ORF">GCM10020260_25280</name>
</gene>
<dbReference type="Gene3D" id="3.10.690.10">
    <property type="entry name" value="Bifunctional nuclease domain"/>
    <property type="match status" value="1"/>
</dbReference>
<dbReference type="Proteomes" id="UP001501736">
    <property type="component" value="Unassembled WGS sequence"/>
</dbReference>
<dbReference type="EMBL" id="BAAAYG010000014">
    <property type="protein sequence ID" value="GAA3287884.1"/>
    <property type="molecule type" value="Genomic_DNA"/>
</dbReference>
<comment type="caution">
    <text evidence="3">The sequence shown here is derived from an EMBL/GenBank/DDBJ whole genome shotgun (WGS) entry which is preliminary data.</text>
</comment>
<dbReference type="SUPFAM" id="SSF103256">
    <property type="entry name" value="Hypothetical protein TM0160"/>
    <property type="match status" value="1"/>
</dbReference>
<sequence length="192" mass="20328">MDGRQIQLTVVGVRLEVSSNQPVVMLRGAESGYEHLHVAIVIGTAEATAVSMALEERRPPRPMTHDLLAATLQDLAGGVAGIEIHLLDSSTYAAAMRLEDGRTLDARASDAVAVAVRLDRVPISMREDTLRAVAVTPGGPASSESGQRAEPPPGVSPEAHELAKKGPISAEEIREFQKFLDGAEPEDFDGSS</sequence>
<dbReference type="PROSITE" id="PS51658">
    <property type="entry name" value="BFN"/>
    <property type="match status" value="1"/>
</dbReference>
<feature type="domain" description="BFN" evidence="2">
    <location>
        <begin position="5"/>
        <end position="137"/>
    </location>
</feature>
<name>A0ABP6REZ9_9MICC</name>
<evidence type="ECO:0000259" key="2">
    <source>
        <dbReference type="PROSITE" id="PS51658"/>
    </source>
</evidence>
<evidence type="ECO:0000256" key="1">
    <source>
        <dbReference type="SAM" id="MobiDB-lite"/>
    </source>
</evidence>
<dbReference type="InterPro" id="IPR003729">
    <property type="entry name" value="Bi_nuclease_dom"/>
</dbReference>
<protein>
    <submittedName>
        <fullName evidence="3">Bifunctional nuclease family protein</fullName>
    </submittedName>
</protein>
<evidence type="ECO:0000313" key="3">
    <source>
        <dbReference type="EMBL" id="GAA3287884.1"/>
    </source>
</evidence>
<accession>A0ABP6REZ9</accession>
<evidence type="ECO:0000313" key="4">
    <source>
        <dbReference type="Proteomes" id="UP001501736"/>
    </source>
</evidence>